<evidence type="ECO:0000256" key="1">
    <source>
        <dbReference type="SAM" id="Phobius"/>
    </source>
</evidence>
<protein>
    <submittedName>
        <fullName evidence="2">Uncharacterized protein</fullName>
    </submittedName>
</protein>
<name>A0A6C0DEC9_9ZZZZ</name>
<organism evidence="2">
    <name type="scientific">viral metagenome</name>
    <dbReference type="NCBI Taxonomy" id="1070528"/>
    <lineage>
        <taxon>unclassified sequences</taxon>
        <taxon>metagenomes</taxon>
        <taxon>organismal metagenomes</taxon>
    </lineage>
</organism>
<proteinExistence type="predicted"/>
<sequence>MVQDMEDYGQFIEIDIIVDSNNKKNDDIIIPKYIILKKVNENPYINIFINGICFIIICMLFYNIYVSPPLK</sequence>
<dbReference type="AlphaFoldDB" id="A0A6C0DEC9"/>
<reference evidence="2" key="1">
    <citation type="journal article" date="2020" name="Nature">
        <title>Giant virus diversity and host interactions through global metagenomics.</title>
        <authorList>
            <person name="Schulz F."/>
            <person name="Roux S."/>
            <person name="Paez-Espino D."/>
            <person name="Jungbluth S."/>
            <person name="Walsh D.A."/>
            <person name="Denef V.J."/>
            <person name="McMahon K.D."/>
            <person name="Konstantinidis K.T."/>
            <person name="Eloe-Fadrosh E.A."/>
            <person name="Kyrpides N.C."/>
            <person name="Woyke T."/>
        </authorList>
    </citation>
    <scope>NUCLEOTIDE SEQUENCE</scope>
    <source>
        <strain evidence="2">GVMAG-M-3300023174-134</strain>
    </source>
</reference>
<dbReference type="EMBL" id="MN739577">
    <property type="protein sequence ID" value="QHT13935.1"/>
    <property type="molecule type" value="Genomic_DNA"/>
</dbReference>
<evidence type="ECO:0000313" key="2">
    <source>
        <dbReference type="EMBL" id="QHT13935.1"/>
    </source>
</evidence>
<keyword evidence="1" id="KW-1133">Transmembrane helix</keyword>
<feature type="transmembrane region" description="Helical" evidence="1">
    <location>
        <begin position="44"/>
        <end position="65"/>
    </location>
</feature>
<keyword evidence="1" id="KW-0812">Transmembrane</keyword>
<accession>A0A6C0DEC9</accession>
<keyword evidence="1" id="KW-0472">Membrane</keyword>